<comment type="subcellular location">
    <subcellularLocation>
        <location evidence="1">Membrane</location>
        <topology evidence="1">Multi-pass membrane protein</topology>
    </subcellularLocation>
</comment>
<protein>
    <submittedName>
        <fullName evidence="8">P-type conjugative transfer protein TrbL</fullName>
    </submittedName>
</protein>
<dbReference type="InterPro" id="IPR014150">
    <property type="entry name" value="Conjugal_tfr_TrbL"/>
</dbReference>
<comment type="similarity">
    <text evidence="2">Belongs to the TrbL/VirB6 family.</text>
</comment>
<proteinExistence type="inferred from homology"/>
<feature type="transmembrane region" description="Helical" evidence="7">
    <location>
        <begin position="278"/>
        <end position="300"/>
    </location>
</feature>
<dbReference type="KEGG" id="nre:BES08_06065"/>
<feature type="transmembrane region" description="Helical" evidence="7">
    <location>
        <begin position="60"/>
        <end position="78"/>
    </location>
</feature>
<sequence>MNDLNVIDQFMTSFLTYIDSGFGLLSGDVHFLTSTLIAIDVTIAGLFWTMGGEDNVLGRFIRKILFVGAFAWILNSFSSLSEIIYRSFAQAGLTAGGGTLTTDDLLRPGRLAGTGFTAAWPMLEQVSKMLGFTSFFDNFLTIIVLLVAWLLVILAFFILAVQVFVCIIEFKLVSLAGFMLVPFALWNRTSFLAERVLGHVVSSGIKIMVLAVIVGIGANFFDEFTSALQGQEPDIAQAMSLVLASLALLGLGLFAPSVASGLAAGAPQLGAGAVAGTALGAGGAAMLAGGAVAGAARVAAATTMGGIRAGTSMGAAAGTSYSLGQQQAGSKSLSAGMGGVAQAAGNAAKAKASKMAGIADAAERGRQSGQAAFEGASAARASQPAGPSAPGWARSLQAQQTARHHRQLAVHAIQQGDRGGAAVTPDISERND</sequence>
<feature type="transmembrane region" description="Helical" evidence="7">
    <location>
        <begin position="168"/>
        <end position="186"/>
    </location>
</feature>
<feature type="region of interest" description="Disordered" evidence="6">
    <location>
        <begin position="366"/>
        <end position="404"/>
    </location>
</feature>
<evidence type="ECO:0000256" key="5">
    <source>
        <dbReference type="ARBA" id="ARBA00023136"/>
    </source>
</evidence>
<keyword evidence="9" id="KW-1185">Reference proteome</keyword>
<keyword evidence="3 7" id="KW-0812">Transmembrane</keyword>
<evidence type="ECO:0000256" key="7">
    <source>
        <dbReference type="SAM" id="Phobius"/>
    </source>
</evidence>
<dbReference type="Proteomes" id="UP000094626">
    <property type="component" value="Chromosome"/>
</dbReference>
<gene>
    <name evidence="8" type="ORF">BES08_06065</name>
</gene>
<evidence type="ECO:0000256" key="1">
    <source>
        <dbReference type="ARBA" id="ARBA00004141"/>
    </source>
</evidence>
<dbReference type="GO" id="GO:0016020">
    <property type="term" value="C:membrane"/>
    <property type="evidence" value="ECO:0007669"/>
    <property type="project" value="UniProtKB-SubCell"/>
</dbReference>
<evidence type="ECO:0000256" key="4">
    <source>
        <dbReference type="ARBA" id="ARBA00022989"/>
    </source>
</evidence>
<organism evidence="8 9">
    <name type="scientific">Novosphingobium resinovorum</name>
    <dbReference type="NCBI Taxonomy" id="158500"/>
    <lineage>
        <taxon>Bacteria</taxon>
        <taxon>Pseudomonadati</taxon>
        <taxon>Pseudomonadota</taxon>
        <taxon>Alphaproteobacteria</taxon>
        <taxon>Sphingomonadales</taxon>
        <taxon>Sphingomonadaceae</taxon>
        <taxon>Novosphingobium</taxon>
    </lineage>
</organism>
<dbReference type="AlphaFoldDB" id="A0A1D8A2N7"/>
<feature type="transmembrane region" description="Helical" evidence="7">
    <location>
        <begin position="241"/>
        <end position="266"/>
    </location>
</feature>
<feature type="transmembrane region" description="Helical" evidence="7">
    <location>
        <begin position="29"/>
        <end position="48"/>
    </location>
</feature>
<evidence type="ECO:0000313" key="9">
    <source>
        <dbReference type="Proteomes" id="UP000094626"/>
    </source>
</evidence>
<feature type="transmembrane region" description="Helical" evidence="7">
    <location>
        <begin position="139"/>
        <end position="161"/>
    </location>
</feature>
<dbReference type="GO" id="GO:0030255">
    <property type="term" value="P:protein secretion by the type IV secretion system"/>
    <property type="evidence" value="ECO:0007669"/>
    <property type="project" value="InterPro"/>
</dbReference>
<dbReference type="EMBL" id="CP017075">
    <property type="protein sequence ID" value="AOR76369.1"/>
    <property type="molecule type" value="Genomic_DNA"/>
</dbReference>
<dbReference type="Pfam" id="PF04610">
    <property type="entry name" value="TrbL"/>
    <property type="match status" value="1"/>
</dbReference>
<keyword evidence="5 7" id="KW-0472">Membrane</keyword>
<evidence type="ECO:0000313" key="8">
    <source>
        <dbReference type="EMBL" id="AOR76369.1"/>
    </source>
</evidence>
<evidence type="ECO:0000256" key="6">
    <source>
        <dbReference type="SAM" id="MobiDB-lite"/>
    </source>
</evidence>
<feature type="transmembrane region" description="Helical" evidence="7">
    <location>
        <begin position="198"/>
        <end position="221"/>
    </location>
</feature>
<feature type="compositionally biased region" description="Low complexity" evidence="6">
    <location>
        <begin position="367"/>
        <end position="383"/>
    </location>
</feature>
<evidence type="ECO:0000256" key="2">
    <source>
        <dbReference type="ARBA" id="ARBA00007802"/>
    </source>
</evidence>
<dbReference type="OrthoDB" id="9788052at2"/>
<accession>A0A1D8A2N7</accession>
<keyword evidence="4 7" id="KW-1133">Transmembrane helix</keyword>
<dbReference type="NCBIfam" id="TIGR02783">
    <property type="entry name" value="TrbL_P"/>
    <property type="match status" value="1"/>
</dbReference>
<evidence type="ECO:0000256" key="3">
    <source>
        <dbReference type="ARBA" id="ARBA00022692"/>
    </source>
</evidence>
<dbReference type="NCBIfam" id="NF010449">
    <property type="entry name" value="PRK13875.1"/>
    <property type="match status" value="1"/>
</dbReference>
<feature type="region of interest" description="Disordered" evidence="6">
    <location>
        <begin position="413"/>
        <end position="432"/>
    </location>
</feature>
<dbReference type="RefSeq" id="WP_069707825.1">
    <property type="nucleotide sequence ID" value="NZ_CP017075.1"/>
</dbReference>
<reference evidence="9" key="1">
    <citation type="journal article" date="2017" name="J. Biotechnol.">
        <title>Complete genome sequence of Novosphingobium resinovorum SA1, a versatile xenobiotic-degrading bacterium capable of utilizing sulfanilic acid.</title>
        <authorList>
            <person name="Hegedus B."/>
            <person name="Kos P.B."/>
            <person name="Balint B."/>
            <person name="Maroti G."/>
            <person name="Gan H.M."/>
            <person name="Perei K."/>
            <person name="Rakhely G."/>
        </authorList>
    </citation>
    <scope>NUCLEOTIDE SEQUENCE [LARGE SCALE GENOMIC DNA]</scope>
    <source>
        <strain evidence="9">SA1</strain>
    </source>
</reference>
<name>A0A1D8A2N7_9SPHN</name>
<dbReference type="InterPro" id="IPR007688">
    <property type="entry name" value="Conjugal_tfr_TrbL/VirB6"/>
</dbReference>